<proteinExistence type="predicted"/>
<accession>A0A4U6UBM0</accession>
<dbReference type="Gene3D" id="3.60.40.10">
    <property type="entry name" value="PPM-type phosphatase domain"/>
    <property type="match status" value="2"/>
</dbReference>
<evidence type="ECO:0000313" key="8">
    <source>
        <dbReference type="Proteomes" id="UP000298652"/>
    </source>
</evidence>
<evidence type="ECO:0000256" key="3">
    <source>
        <dbReference type="ARBA" id="ARBA00022912"/>
    </source>
</evidence>
<organism evidence="7 8">
    <name type="scientific">Setaria viridis</name>
    <name type="common">Green bristlegrass</name>
    <name type="synonym">Setaria italica subsp. viridis</name>
    <dbReference type="NCBI Taxonomy" id="4556"/>
    <lineage>
        <taxon>Eukaryota</taxon>
        <taxon>Viridiplantae</taxon>
        <taxon>Streptophyta</taxon>
        <taxon>Embryophyta</taxon>
        <taxon>Tracheophyta</taxon>
        <taxon>Spermatophyta</taxon>
        <taxon>Magnoliopsida</taxon>
        <taxon>Liliopsida</taxon>
        <taxon>Poales</taxon>
        <taxon>Poaceae</taxon>
        <taxon>PACMAD clade</taxon>
        <taxon>Panicoideae</taxon>
        <taxon>Panicodae</taxon>
        <taxon>Paniceae</taxon>
        <taxon>Cenchrinae</taxon>
        <taxon>Setaria</taxon>
    </lineage>
</organism>
<reference evidence="7" key="1">
    <citation type="submission" date="2019-03" db="EMBL/GenBank/DDBJ databases">
        <title>WGS assembly of Setaria viridis.</title>
        <authorList>
            <person name="Huang P."/>
            <person name="Jenkins J."/>
            <person name="Grimwood J."/>
            <person name="Barry K."/>
            <person name="Healey A."/>
            <person name="Mamidi S."/>
            <person name="Sreedasyam A."/>
            <person name="Shu S."/>
            <person name="Feldman M."/>
            <person name="Wu J."/>
            <person name="Yu Y."/>
            <person name="Chen C."/>
            <person name="Johnson J."/>
            <person name="Rokhsar D."/>
            <person name="Baxter I."/>
            <person name="Schmutz J."/>
            <person name="Brutnell T."/>
            <person name="Kellogg E."/>
        </authorList>
    </citation>
    <scope>NUCLEOTIDE SEQUENCE [LARGE SCALE GENOMIC DNA]</scope>
</reference>
<evidence type="ECO:0000256" key="4">
    <source>
        <dbReference type="ARBA" id="ARBA00047761"/>
    </source>
</evidence>
<evidence type="ECO:0000256" key="5">
    <source>
        <dbReference type="ARBA" id="ARBA00048336"/>
    </source>
</evidence>
<dbReference type="Proteomes" id="UP000298652">
    <property type="component" value="Chromosome 5"/>
</dbReference>
<dbReference type="CDD" id="cd00143">
    <property type="entry name" value="PP2Cc"/>
    <property type="match status" value="1"/>
</dbReference>
<sequence>MLVASVPTIGRFMSSKSDVPAAAAATETLAWGESPALYVSYGMVADKGMRPALTSAVVAAPSFTVLSPPMGLDYFAVFDGGHLGAAAAVERLRVRLAAAISEQIDGELSSEAPRFGAAAPAHDVVVGWWKTVIQEAFRAVYEEVANDGEDAAVFGATAFVITLVLEKYTVIASSGDSKAVLCRDGEHVELTPAPDERRVRSSAYNEPPGVVIPELDVVAVERKAQDDEFLILANHGLWGAVPPASACAFVRRRLGKTSRITMPWEAPVDAARGSPAAVLAKELADKALYAGSEDNVSVAIVLFKDFWAQSANK</sequence>
<evidence type="ECO:0000313" key="7">
    <source>
        <dbReference type="EMBL" id="TKW12155.1"/>
    </source>
</evidence>
<keyword evidence="8" id="KW-1185">Reference proteome</keyword>
<dbReference type="Gramene" id="TKW12155">
    <property type="protein sequence ID" value="TKW12155"/>
    <property type="gene ID" value="SEVIR_5G018466v2"/>
</dbReference>
<feature type="domain" description="PPM-type phosphatase" evidence="6">
    <location>
        <begin position="40"/>
        <end position="303"/>
    </location>
</feature>
<dbReference type="InterPro" id="IPR001932">
    <property type="entry name" value="PPM-type_phosphatase-like_dom"/>
</dbReference>
<keyword evidence="3" id="KW-0904">Protein phosphatase</keyword>
<dbReference type="InterPro" id="IPR015655">
    <property type="entry name" value="PP2C"/>
</dbReference>
<evidence type="ECO:0000256" key="1">
    <source>
        <dbReference type="ARBA" id="ARBA00013081"/>
    </source>
</evidence>
<dbReference type="OMA" id="SAYNEPP"/>
<dbReference type="InterPro" id="IPR036457">
    <property type="entry name" value="PPM-type-like_dom_sf"/>
</dbReference>
<dbReference type="AlphaFoldDB" id="A0A4U6UBM0"/>
<comment type="catalytic activity">
    <reaction evidence="5">
        <text>O-phospho-L-threonyl-[protein] + H2O = L-threonyl-[protein] + phosphate</text>
        <dbReference type="Rhea" id="RHEA:47004"/>
        <dbReference type="Rhea" id="RHEA-COMP:11060"/>
        <dbReference type="Rhea" id="RHEA-COMP:11605"/>
        <dbReference type="ChEBI" id="CHEBI:15377"/>
        <dbReference type="ChEBI" id="CHEBI:30013"/>
        <dbReference type="ChEBI" id="CHEBI:43474"/>
        <dbReference type="ChEBI" id="CHEBI:61977"/>
        <dbReference type="EC" id="3.1.3.16"/>
    </reaction>
</comment>
<dbReference type="Pfam" id="PF00481">
    <property type="entry name" value="PP2C"/>
    <property type="match status" value="2"/>
</dbReference>
<comment type="catalytic activity">
    <reaction evidence="4">
        <text>O-phospho-L-seryl-[protein] + H2O = L-seryl-[protein] + phosphate</text>
        <dbReference type="Rhea" id="RHEA:20629"/>
        <dbReference type="Rhea" id="RHEA-COMP:9863"/>
        <dbReference type="Rhea" id="RHEA-COMP:11604"/>
        <dbReference type="ChEBI" id="CHEBI:15377"/>
        <dbReference type="ChEBI" id="CHEBI:29999"/>
        <dbReference type="ChEBI" id="CHEBI:43474"/>
        <dbReference type="ChEBI" id="CHEBI:83421"/>
        <dbReference type="EC" id="3.1.3.16"/>
    </reaction>
</comment>
<dbReference type="GO" id="GO:0004722">
    <property type="term" value="F:protein serine/threonine phosphatase activity"/>
    <property type="evidence" value="ECO:0007669"/>
    <property type="project" value="UniProtKB-EC"/>
</dbReference>
<name>A0A4U6UBM0_SETVI</name>
<dbReference type="PROSITE" id="PS51746">
    <property type="entry name" value="PPM_2"/>
    <property type="match status" value="1"/>
</dbReference>
<evidence type="ECO:0000259" key="6">
    <source>
        <dbReference type="PROSITE" id="PS51746"/>
    </source>
</evidence>
<evidence type="ECO:0000256" key="2">
    <source>
        <dbReference type="ARBA" id="ARBA00022801"/>
    </source>
</evidence>
<gene>
    <name evidence="7" type="ORF">SEVIR_5G018466v2</name>
</gene>
<protein>
    <recommendedName>
        <fullName evidence="1">protein-serine/threonine phosphatase</fullName>
        <ecNumber evidence="1">3.1.3.16</ecNumber>
    </recommendedName>
</protein>
<dbReference type="PANTHER" id="PTHR47992">
    <property type="entry name" value="PROTEIN PHOSPHATASE"/>
    <property type="match status" value="1"/>
</dbReference>
<dbReference type="SMART" id="SM00332">
    <property type="entry name" value="PP2Cc"/>
    <property type="match status" value="1"/>
</dbReference>
<dbReference type="EC" id="3.1.3.16" evidence="1"/>
<dbReference type="SUPFAM" id="SSF81606">
    <property type="entry name" value="PP2C-like"/>
    <property type="match status" value="1"/>
</dbReference>
<dbReference type="EMBL" id="CM016556">
    <property type="protein sequence ID" value="TKW12155.1"/>
    <property type="molecule type" value="Genomic_DNA"/>
</dbReference>
<keyword evidence="2" id="KW-0378">Hydrolase</keyword>